<dbReference type="Proteomes" id="UP000234479">
    <property type="component" value="Unassembled WGS sequence"/>
</dbReference>
<evidence type="ECO:0000256" key="3">
    <source>
        <dbReference type="ARBA" id="ARBA00023163"/>
    </source>
</evidence>
<accession>A0A2N5DRL5</accession>
<dbReference type="InterPro" id="IPR018490">
    <property type="entry name" value="cNMP-bd_dom_sf"/>
</dbReference>
<dbReference type="PRINTS" id="PR00034">
    <property type="entry name" value="HTHCRP"/>
</dbReference>
<dbReference type="EMBL" id="PJRS01000006">
    <property type="protein sequence ID" value="PLR28692.1"/>
    <property type="molecule type" value="Genomic_DNA"/>
</dbReference>
<dbReference type="Pfam" id="PF13545">
    <property type="entry name" value="HTH_Crp_2"/>
    <property type="match status" value="1"/>
</dbReference>
<keyword evidence="6" id="KW-1185">Reference proteome</keyword>
<dbReference type="Pfam" id="PF00027">
    <property type="entry name" value="cNMP_binding"/>
    <property type="match status" value="1"/>
</dbReference>
<evidence type="ECO:0000256" key="2">
    <source>
        <dbReference type="ARBA" id="ARBA00023125"/>
    </source>
</evidence>
<dbReference type="RefSeq" id="WP_101716310.1">
    <property type="nucleotide sequence ID" value="NZ_PJRS01000006.1"/>
</dbReference>
<dbReference type="GO" id="GO:0006355">
    <property type="term" value="P:regulation of DNA-templated transcription"/>
    <property type="evidence" value="ECO:0007669"/>
    <property type="project" value="InterPro"/>
</dbReference>
<comment type="caution">
    <text evidence="5">The sequence shown here is derived from an EMBL/GenBank/DDBJ whole genome shotgun (WGS) entry which is preliminary data.</text>
</comment>
<name>A0A2N5DRL5_9CAUL</name>
<keyword evidence="3" id="KW-0804">Transcription</keyword>
<dbReference type="InterPro" id="IPR036388">
    <property type="entry name" value="WH-like_DNA-bd_sf"/>
</dbReference>
<dbReference type="SUPFAM" id="SSF51206">
    <property type="entry name" value="cAMP-binding domain-like"/>
    <property type="match status" value="1"/>
</dbReference>
<dbReference type="InterPro" id="IPR014710">
    <property type="entry name" value="RmlC-like_jellyroll"/>
</dbReference>
<feature type="domain" description="HTH crp-type" evidence="4">
    <location>
        <begin position="150"/>
        <end position="224"/>
    </location>
</feature>
<evidence type="ECO:0000313" key="6">
    <source>
        <dbReference type="Proteomes" id="UP000234479"/>
    </source>
</evidence>
<dbReference type="InterPro" id="IPR012318">
    <property type="entry name" value="HTH_CRP"/>
</dbReference>
<evidence type="ECO:0000259" key="4">
    <source>
        <dbReference type="PROSITE" id="PS51063"/>
    </source>
</evidence>
<keyword evidence="2" id="KW-0238">DNA-binding</keyword>
<dbReference type="Gene3D" id="1.10.10.10">
    <property type="entry name" value="Winged helix-like DNA-binding domain superfamily/Winged helix DNA-binding domain"/>
    <property type="match status" value="1"/>
</dbReference>
<dbReference type="OrthoDB" id="7584044at2"/>
<dbReference type="SUPFAM" id="SSF46785">
    <property type="entry name" value="Winged helix' DNA-binding domain"/>
    <property type="match status" value="1"/>
</dbReference>
<organism evidence="5 6">
    <name type="scientific">Caulobacter zeae</name>
    <dbReference type="NCBI Taxonomy" id="2055137"/>
    <lineage>
        <taxon>Bacteria</taxon>
        <taxon>Pseudomonadati</taxon>
        <taxon>Pseudomonadota</taxon>
        <taxon>Alphaproteobacteria</taxon>
        <taxon>Caulobacterales</taxon>
        <taxon>Caulobacteraceae</taxon>
        <taxon>Caulobacter</taxon>
    </lineage>
</organism>
<dbReference type="Gene3D" id="2.60.120.10">
    <property type="entry name" value="Jelly Rolls"/>
    <property type="match status" value="1"/>
</dbReference>
<evidence type="ECO:0000313" key="5">
    <source>
        <dbReference type="EMBL" id="PLR28692.1"/>
    </source>
</evidence>
<proteinExistence type="predicted"/>
<dbReference type="InterPro" id="IPR036390">
    <property type="entry name" value="WH_DNA-bd_sf"/>
</dbReference>
<dbReference type="CDD" id="cd00038">
    <property type="entry name" value="CAP_ED"/>
    <property type="match status" value="1"/>
</dbReference>
<keyword evidence="1" id="KW-0805">Transcription regulation</keyword>
<dbReference type="SMART" id="SM00419">
    <property type="entry name" value="HTH_CRP"/>
    <property type="match status" value="1"/>
</dbReference>
<reference evidence="5 6" key="1">
    <citation type="submission" date="2017-12" db="EMBL/GenBank/DDBJ databases">
        <title>The genome sequence of Caulobacter sp. 410.</title>
        <authorList>
            <person name="Gao J."/>
            <person name="Mao X."/>
            <person name="Sun J."/>
        </authorList>
    </citation>
    <scope>NUCLEOTIDE SEQUENCE [LARGE SCALE GENOMIC DNA]</scope>
    <source>
        <strain evidence="5 6">410</strain>
    </source>
</reference>
<gene>
    <name evidence="5" type="ORF">SGCZBJ_01710</name>
</gene>
<sequence length="244" mass="27040">MSQAPMITPLIEKMARRDVITPIEREALANLLGATRRVAAGKALVEPGDRPNFSTFVVSGFCARFTLTPTGGRQLTQINIGGDFVDLHSLLMRQMDHGVVALADCVVAPAAHEDLRRLTQQHPHLTRLLWLETVVDAAIHRQWLVALGQQNAASRLAHLICELYLRLEAGGIASDLRFSLPMTQVDLGDVLGLTQVHVNRVLMDLRRQGLLDWKAGHVTVNDWEALARLGQFDPAYLRLQNDPV</sequence>
<evidence type="ECO:0000256" key="1">
    <source>
        <dbReference type="ARBA" id="ARBA00023015"/>
    </source>
</evidence>
<dbReference type="InterPro" id="IPR000595">
    <property type="entry name" value="cNMP-bd_dom"/>
</dbReference>
<dbReference type="GO" id="GO:0003677">
    <property type="term" value="F:DNA binding"/>
    <property type="evidence" value="ECO:0007669"/>
    <property type="project" value="UniProtKB-KW"/>
</dbReference>
<dbReference type="AlphaFoldDB" id="A0A2N5DRL5"/>
<dbReference type="PROSITE" id="PS51063">
    <property type="entry name" value="HTH_CRP_2"/>
    <property type="match status" value="1"/>
</dbReference>
<protein>
    <submittedName>
        <fullName evidence="5">Crp/Fnr family transcriptional regulator</fullName>
    </submittedName>
</protein>